<evidence type="ECO:0000313" key="1">
    <source>
        <dbReference type="EMBL" id="GBE88105.1"/>
    </source>
</evidence>
<dbReference type="OrthoDB" id="2736077at2759"/>
<protein>
    <recommendedName>
        <fullName evidence="3">F-box domain-containing protein</fullName>
    </recommendedName>
</protein>
<dbReference type="EMBL" id="BFAD01000012">
    <property type="protein sequence ID" value="GBE88105.1"/>
    <property type="molecule type" value="Genomic_DNA"/>
</dbReference>
<dbReference type="Proteomes" id="UP000287166">
    <property type="component" value="Unassembled WGS sequence"/>
</dbReference>
<dbReference type="RefSeq" id="XP_027619018.1">
    <property type="nucleotide sequence ID" value="XM_027763217.1"/>
</dbReference>
<dbReference type="InParanoid" id="A0A401H103"/>
<comment type="caution">
    <text evidence="1">The sequence shown here is derived from an EMBL/GenBank/DDBJ whole genome shotgun (WGS) entry which is preliminary data.</text>
</comment>
<dbReference type="SUPFAM" id="SSF52047">
    <property type="entry name" value="RNI-like"/>
    <property type="match status" value="1"/>
</dbReference>
<dbReference type="GeneID" id="38785022"/>
<dbReference type="STRING" id="139825.A0A401H103"/>
<organism evidence="1 2">
    <name type="scientific">Sparassis crispa</name>
    <dbReference type="NCBI Taxonomy" id="139825"/>
    <lineage>
        <taxon>Eukaryota</taxon>
        <taxon>Fungi</taxon>
        <taxon>Dikarya</taxon>
        <taxon>Basidiomycota</taxon>
        <taxon>Agaricomycotina</taxon>
        <taxon>Agaricomycetes</taxon>
        <taxon>Polyporales</taxon>
        <taxon>Sparassidaceae</taxon>
        <taxon>Sparassis</taxon>
    </lineage>
</organism>
<keyword evidence="2" id="KW-1185">Reference proteome</keyword>
<evidence type="ECO:0008006" key="3">
    <source>
        <dbReference type="Google" id="ProtNLM"/>
    </source>
</evidence>
<evidence type="ECO:0000313" key="2">
    <source>
        <dbReference type="Proteomes" id="UP000287166"/>
    </source>
</evidence>
<proteinExistence type="predicted"/>
<reference evidence="1 2" key="1">
    <citation type="journal article" date="2018" name="Sci. Rep.">
        <title>Genome sequence of the cauliflower mushroom Sparassis crispa (Hanabiratake) and its association with beneficial usage.</title>
        <authorList>
            <person name="Kiyama R."/>
            <person name="Furutani Y."/>
            <person name="Kawaguchi K."/>
            <person name="Nakanishi T."/>
        </authorList>
    </citation>
    <scope>NUCLEOTIDE SEQUENCE [LARGE SCALE GENOMIC DNA]</scope>
</reference>
<name>A0A401H103_9APHY</name>
<accession>A0A401H103</accession>
<dbReference type="AlphaFoldDB" id="A0A401H103"/>
<gene>
    <name evidence="1" type="ORF">SCP_1203340</name>
</gene>
<sequence>MKLLSLNDDALFLVASLLDPLDALRLSETSRHLYLIALPQALSAITLLTHRQLTAFCKYMLRSPSTRMHLLRELSIVPPDGLFSDMAPLLADVLEQVLGLRSIIMHHANSFIKAAPRIGDALAALEGLDDLRLLGARELVVEMLPRLRSRPRLFQLECSGQPRIALHLSQLSALQNAVFIGLVNVTIDDDLFTEQPAPWEALQHLSLDYVKIPATFFLNFPNLENVALRLDEIVGPVPDAPIPSPSVRSVRGTMLNASWICDQTSEEDIIRALRALQYVSPLTLSLKSFVDPSPTFWTRLVALSPQLRYLDIELDGVSVPEEEGQLRVVFNTTSWLRTIPPLLANLNIICLRISLADTRDDRDMEIQDLFLQHMTTAGIHGGPLRNPGTQGGS</sequence>